<dbReference type="EMBL" id="AOIJ01000063">
    <property type="protein sequence ID" value="ELY77215.1"/>
    <property type="molecule type" value="Genomic_DNA"/>
</dbReference>
<reference evidence="1 2" key="1">
    <citation type="journal article" date="2014" name="PLoS Genet.">
        <title>Phylogenetically driven sequencing of extremely halophilic archaea reveals strategies for static and dynamic osmo-response.</title>
        <authorList>
            <person name="Becker E.A."/>
            <person name="Seitzer P.M."/>
            <person name="Tritt A."/>
            <person name="Larsen D."/>
            <person name="Krusor M."/>
            <person name="Yao A.I."/>
            <person name="Wu D."/>
            <person name="Madern D."/>
            <person name="Eisen J.A."/>
            <person name="Darling A.E."/>
            <person name="Facciotti M.T."/>
        </authorList>
    </citation>
    <scope>NUCLEOTIDE SEQUENCE [LARGE SCALE GENOMIC DNA]</scope>
    <source>
        <strain evidence="1 2">JCM 14663</strain>
    </source>
</reference>
<dbReference type="RefSeq" id="WP_008458069.1">
    <property type="nucleotide sequence ID" value="NZ_AOIJ01000063.1"/>
</dbReference>
<organism evidence="1 2">
    <name type="scientific">Natrinema gari JCM 14663</name>
    <dbReference type="NCBI Taxonomy" id="1230459"/>
    <lineage>
        <taxon>Archaea</taxon>
        <taxon>Methanobacteriati</taxon>
        <taxon>Methanobacteriota</taxon>
        <taxon>Stenosarchaea group</taxon>
        <taxon>Halobacteria</taxon>
        <taxon>Halobacteriales</taxon>
        <taxon>Natrialbaceae</taxon>
        <taxon>Natrinema</taxon>
    </lineage>
</organism>
<protein>
    <submittedName>
        <fullName evidence="1">Transposase</fullName>
    </submittedName>
</protein>
<dbReference type="InterPro" id="IPR047930">
    <property type="entry name" value="Transpos_IS6"/>
</dbReference>
<gene>
    <name evidence="1" type="ORF">C486_17260</name>
</gene>
<dbReference type="PANTHER" id="PTHR39967">
    <property type="match status" value="1"/>
</dbReference>
<dbReference type="PANTHER" id="PTHR39967:SF1">
    <property type="entry name" value="ISH14-TYPE TRANSPOSASE HSIRS44"/>
    <property type="match status" value="1"/>
</dbReference>
<keyword evidence="2" id="KW-1185">Reference proteome</keyword>
<sequence>MLFEELHVDVTGSSDVEFLDSDRTRTPAWLIRLACAVHAGAASLAECRDLCEWFGVERRRATIQHWYQAYAEYYEQDVTAEPDRVAVDEKQIQLGNEEKAWLYAAIDVDSKVVLHARLSKHRGRDPAEQFLEELKEKHRVADAEFLVDGMGYLTALARTNLSGDLNYTDRNIIEKLFQTYTMRIERFHETWNGSQPAPSAG</sequence>
<dbReference type="Proteomes" id="UP000011592">
    <property type="component" value="Unassembled WGS sequence"/>
</dbReference>
<comment type="caution">
    <text evidence="1">The sequence shown here is derived from an EMBL/GenBank/DDBJ whole genome shotgun (WGS) entry which is preliminary data.</text>
</comment>
<evidence type="ECO:0000313" key="1">
    <source>
        <dbReference type="EMBL" id="ELY77215.1"/>
    </source>
</evidence>
<name>L9YSM1_9EURY</name>
<dbReference type="AlphaFoldDB" id="L9YSM1"/>
<accession>L9YSM1</accession>
<dbReference type="NCBIfam" id="NF033587">
    <property type="entry name" value="transpos_IS6"/>
    <property type="match status" value="1"/>
</dbReference>
<proteinExistence type="predicted"/>
<evidence type="ECO:0000313" key="2">
    <source>
        <dbReference type="Proteomes" id="UP000011592"/>
    </source>
</evidence>